<name>A0AAV4NWG7_CAEEX</name>
<dbReference type="AlphaFoldDB" id="A0AAV4NWG7"/>
<accession>A0AAV4NWG7</accession>
<organism evidence="1 2">
    <name type="scientific">Caerostris extrusa</name>
    <name type="common">Bark spider</name>
    <name type="synonym">Caerostris bankana</name>
    <dbReference type="NCBI Taxonomy" id="172846"/>
    <lineage>
        <taxon>Eukaryota</taxon>
        <taxon>Metazoa</taxon>
        <taxon>Ecdysozoa</taxon>
        <taxon>Arthropoda</taxon>
        <taxon>Chelicerata</taxon>
        <taxon>Arachnida</taxon>
        <taxon>Araneae</taxon>
        <taxon>Araneomorphae</taxon>
        <taxon>Entelegynae</taxon>
        <taxon>Araneoidea</taxon>
        <taxon>Araneidae</taxon>
        <taxon>Caerostris</taxon>
    </lineage>
</organism>
<protein>
    <submittedName>
        <fullName evidence="1">Uncharacterized protein</fullName>
    </submittedName>
</protein>
<keyword evidence="2" id="KW-1185">Reference proteome</keyword>
<gene>
    <name evidence="1" type="ORF">CEXT_119601</name>
</gene>
<sequence>QLATARMAVSFLSNMECVNLLGQGRPDSQIQLATAPGYCLLPIKYEMRQPSWPS</sequence>
<feature type="non-terminal residue" evidence="1">
    <location>
        <position position="1"/>
    </location>
</feature>
<dbReference type="Proteomes" id="UP001054945">
    <property type="component" value="Unassembled WGS sequence"/>
</dbReference>
<proteinExistence type="predicted"/>
<dbReference type="EMBL" id="BPLR01021350">
    <property type="protein sequence ID" value="GIX88673.1"/>
    <property type="molecule type" value="Genomic_DNA"/>
</dbReference>
<comment type="caution">
    <text evidence="1">The sequence shown here is derived from an EMBL/GenBank/DDBJ whole genome shotgun (WGS) entry which is preliminary data.</text>
</comment>
<reference evidence="1 2" key="1">
    <citation type="submission" date="2021-06" db="EMBL/GenBank/DDBJ databases">
        <title>Caerostris extrusa draft genome.</title>
        <authorList>
            <person name="Kono N."/>
            <person name="Arakawa K."/>
        </authorList>
    </citation>
    <scope>NUCLEOTIDE SEQUENCE [LARGE SCALE GENOMIC DNA]</scope>
</reference>
<evidence type="ECO:0000313" key="1">
    <source>
        <dbReference type="EMBL" id="GIX88673.1"/>
    </source>
</evidence>
<evidence type="ECO:0000313" key="2">
    <source>
        <dbReference type="Proteomes" id="UP001054945"/>
    </source>
</evidence>